<comment type="cofactor">
    <cofactor evidence="1">
        <name>Mg(2+)</name>
        <dbReference type="ChEBI" id="CHEBI:18420"/>
    </cofactor>
</comment>
<keyword evidence="5" id="KW-0460">Magnesium</keyword>
<proteinExistence type="inferred from homology"/>
<dbReference type="RefSeq" id="WP_209700416.1">
    <property type="nucleotide sequence ID" value="NZ_JAGGLM010000001.1"/>
</dbReference>
<evidence type="ECO:0000313" key="7">
    <source>
        <dbReference type="EMBL" id="MBP2031449.1"/>
    </source>
</evidence>
<dbReference type="InterPro" id="IPR036691">
    <property type="entry name" value="Endo/exonu/phosph_ase_sf"/>
</dbReference>
<dbReference type="Pfam" id="PF03372">
    <property type="entry name" value="Exo_endo_phos"/>
    <property type="match status" value="1"/>
</dbReference>
<dbReference type="PROSITE" id="PS00726">
    <property type="entry name" value="AP_NUCLEASE_F1_1"/>
    <property type="match status" value="1"/>
</dbReference>
<dbReference type="Proteomes" id="UP001519307">
    <property type="component" value="Unassembled WGS sequence"/>
</dbReference>
<evidence type="ECO:0000256" key="4">
    <source>
        <dbReference type="ARBA" id="ARBA00022801"/>
    </source>
</evidence>
<evidence type="ECO:0000256" key="5">
    <source>
        <dbReference type="ARBA" id="ARBA00022842"/>
    </source>
</evidence>
<organism evidence="7 8">
    <name type="scientific">Clostridium algifaecis</name>
    <dbReference type="NCBI Taxonomy" id="1472040"/>
    <lineage>
        <taxon>Bacteria</taxon>
        <taxon>Bacillati</taxon>
        <taxon>Bacillota</taxon>
        <taxon>Clostridia</taxon>
        <taxon>Eubacteriales</taxon>
        <taxon>Clostridiaceae</taxon>
        <taxon>Clostridium</taxon>
    </lineage>
</organism>
<name>A0ABS4KRF1_9CLOT</name>
<sequence>MKIYSWNVNGLRAIAKKNFFQWVNEESPDILCIQETKLQENNLDINLKNIDGYNSYFSFAEKKGYSGVAIYTKIKPISVEHGIGINIFDNEGRILILEFDKFTLLNIYFPNGQMSDDRLNYKMEFLDAILTYCNKLVCSGKKILICGDYNIAHNEIDIKNPKSNSKKSGFLPIERHWIDNFISNGYTDTFRFKNPDKVEYSWWSYRFKARERNAGWRIDYHFVSNNMMDNVEDATILTDVTGSDHCPIMVDLKF</sequence>
<keyword evidence="3" id="KW-0479">Metal-binding</keyword>
<keyword evidence="8" id="KW-1185">Reference proteome</keyword>
<dbReference type="SUPFAM" id="SSF56219">
    <property type="entry name" value="DNase I-like"/>
    <property type="match status" value="1"/>
</dbReference>
<dbReference type="CDD" id="cd09085">
    <property type="entry name" value="Mth212-like_AP-endo"/>
    <property type="match status" value="1"/>
</dbReference>
<dbReference type="InterPro" id="IPR005135">
    <property type="entry name" value="Endo/exonuclease/phosphatase"/>
</dbReference>
<dbReference type="InterPro" id="IPR004808">
    <property type="entry name" value="AP_endonuc_1"/>
</dbReference>
<dbReference type="Gene3D" id="3.60.10.10">
    <property type="entry name" value="Endonuclease/exonuclease/phosphatase"/>
    <property type="match status" value="1"/>
</dbReference>
<dbReference type="NCBIfam" id="TIGR00633">
    <property type="entry name" value="xth"/>
    <property type="match status" value="1"/>
</dbReference>
<protein>
    <submittedName>
        <fullName evidence="7">Exodeoxyribonuclease-3</fullName>
        <ecNumber evidence="7">3.1.11.2</ecNumber>
    </submittedName>
</protein>
<evidence type="ECO:0000256" key="2">
    <source>
        <dbReference type="ARBA" id="ARBA00007092"/>
    </source>
</evidence>
<comment type="similarity">
    <text evidence="2">Belongs to the DNA repair enzymes AP/ExoA family.</text>
</comment>
<dbReference type="PANTHER" id="PTHR22748">
    <property type="entry name" value="AP ENDONUCLEASE"/>
    <property type="match status" value="1"/>
</dbReference>
<dbReference type="EMBL" id="JAGGLM010000001">
    <property type="protein sequence ID" value="MBP2031449.1"/>
    <property type="molecule type" value="Genomic_DNA"/>
</dbReference>
<dbReference type="PROSITE" id="PS51435">
    <property type="entry name" value="AP_NUCLEASE_F1_4"/>
    <property type="match status" value="1"/>
</dbReference>
<keyword evidence="4 7" id="KW-0378">Hydrolase</keyword>
<dbReference type="EC" id="3.1.11.2" evidence="7"/>
<dbReference type="GO" id="GO:0008311">
    <property type="term" value="F:double-stranded DNA 3'-5' DNA exonuclease activity"/>
    <property type="evidence" value="ECO:0007669"/>
    <property type="project" value="UniProtKB-EC"/>
</dbReference>
<evidence type="ECO:0000313" key="8">
    <source>
        <dbReference type="Proteomes" id="UP001519307"/>
    </source>
</evidence>
<reference evidence="7 8" key="1">
    <citation type="submission" date="2021-03" db="EMBL/GenBank/DDBJ databases">
        <title>Genomic Encyclopedia of Type Strains, Phase IV (KMG-IV): sequencing the most valuable type-strain genomes for metagenomic binning, comparative biology and taxonomic classification.</title>
        <authorList>
            <person name="Goeker M."/>
        </authorList>
    </citation>
    <scope>NUCLEOTIDE SEQUENCE [LARGE SCALE GENOMIC DNA]</scope>
    <source>
        <strain evidence="7 8">DSM 28783</strain>
    </source>
</reference>
<gene>
    <name evidence="7" type="ORF">J2Z42_000114</name>
</gene>
<dbReference type="PANTHER" id="PTHR22748:SF6">
    <property type="entry name" value="DNA-(APURINIC OR APYRIMIDINIC SITE) ENDONUCLEASE"/>
    <property type="match status" value="1"/>
</dbReference>
<evidence type="ECO:0000256" key="1">
    <source>
        <dbReference type="ARBA" id="ARBA00001946"/>
    </source>
</evidence>
<dbReference type="NCBIfam" id="TIGR00195">
    <property type="entry name" value="exoDNase_III"/>
    <property type="match status" value="1"/>
</dbReference>
<evidence type="ECO:0000256" key="3">
    <source>
        <dbReference type="ARBA" id="ARBA00022723"/>
    </source>
</evidence>
<evidence type="ECO:0000259" key="6">
    <source>
        <dbReference type="Pfam" id="PF03372"/>
    </source>
</evidence>
<accession>A0ABS4KRF1</accession>
<feature type="domain" description="Endonuclease/exonuclease/phosphatase" evidence="6">
    <location>
        <begin position="5"/>
        <end position="245"/>
    </location>
</feature>
<comment type="caution">
    <text evidence="7">The sequence shown here is derived from an EMBL/GenBank/DDBJ whole genome shotgun (WGS) entry which is preliminary data.</text>
</comment>
<dbReference type="InterPro" id="IPR020847">
    <property type="entry name" value="AP_endonuclease_F1_BS"/>
</dbReference>